<dbReference type="GO" id="GO:0005942">
    <property type="term" value="C:phosphatidylinositol 3-kinase complex"/>
    <property type="evidence" value="ECO:0007669"/>
    <property type="project" value="TreeGrafter"/>
</dbReference>
<dbReference type="PRINTS" id="PR00401">
    <property type="entry name" value="SH2DOMAIN"/>
</dbReference>
<dbReference type="Gene3D" id="1.10.750.20">
    <property type="entry name" value="SOCS box"/>
    <property type="match status" value="1"/>
</dbReference>
<dbReference type="Pfam" id="PF07525">
    <property type="entry name" value="SOCS_box"/>
    <property type="match status" value="1"/>
</dbReference>
<evidence type="ECO:0000256" key="3">
    <source>
        <dbReference type="ARBA" id="ARBA00022700"/>
    </source>
</evidence>
<comment type="caution">
    <text evidence="9">The sequence shown here is derived from an EMBL/GenBank/DDBJ whole genome shotgun (WGS) entry which is preliminary data.</text>
</comment>
<dbReference type="GO" id="GO:0035556">
    <property type="term" value="P:intracellular signal transduction"/>
    <property type="evidence" value="ECO:0007669"/>
    <property type="project" value="InterPro"/>
</dbReference>
<dbReference type="Proteomes" id="UP001221898">
    <property type="component" value="Unassembled WGS sequence"/>
</dbReference>
<accession>A0AAD7S4E5</accession>
<evidence type="ECO:0000256" key="4">
    <source>
        <dbReference type="ARBA" id="ARBA00022786"/>
    </source>
</evidence>
<gene>
    <name evidence="9" type="ORF">AAFF_G00029840</name>
</gene>
<dbReference type="InterPro" id="IPR001496">
    <property type="entry name" value="SOCS_box"/>
</dbReference>
<feature type="domain" description="SH2" evidence="7">
    <location>
        <begin position="89"/>
        <end position="203"/>
    </location>
</feature>
<evidence type="ECO:0000256" key="6">
    <source>
        <dbReference type="PROSITE-ProRule" id="PRU00191"/>
    </source>
</evidence>
<proteinExistence type="predicted"/>
<keyword evidence="5 6" id="KW-0727">SH2 domain</keyword>
<reference evidence="9" key="1">
    <citation type="journal article" date="2023" name="Science">
        <title>Genome structures resolve the early diversification of teleost fishes.</title>
        <authorList>
            <person name="Parey E."/>
            <person name="Louis A."/>
            <person name="Montfort J."/>
            <person name="Bouchez O."/>
            <person name="Roques C."/>
            <person name="Iampietro C."/>
            <person name="Lluch J."/>
            <person name="Castinel A."/>
            <person name="Donnadieu C."/>
            <person name="Desvignes T."/>
            <person name="Floi Bucao C."/>
            <person name="Jouanno E."/>
            <person name="Wen M."/>
            <person name="Mejri S."/>
            <person name="Dirks R."/>
            <person name="Jansen H."/>
            <person name="Henkel C."/>
            <person name="Chen W.J."/>
            <person name="Zahm M."/>
            <person name="Cabau C."/>
            <person name="Klopp C."/>
            <person name="Thompson A.W."/>
            <person name="Robinson-Rechavi M."/>
            <person name="Braasch I."/>
            <person name="Lecointre G."/>
            <person name="Bobe J."/>
            <person name="Postlethwait J.H."/>
            <person name="Berthelot C."/>
            <person name="Roest Crollius H."/>
            <person name="Guiguen Y."/>
        </authorList>
    </citation>
    <scope>NUCLEOTIDE SEQUENCE</scope>
    <source>
        <strain evidence="9">NC1722</strain>
    </source>
</reference>
<dbReference type="InterPro" id="IPR036036">
    <property type="entry name" value="SOCS_box-like_dom_sf"/>
</dbReference>
<evidence type="ECO:0000313" key="10">
    <source>
        <dbReference type="Proteomes" id="UP001221898"/>
    </source>
</evidence>
<comment type="pathway">
    <text evidence="1">Protein modification; protein ubiquitination.</text>
</comment>
<dbReference type="SUPFAM" id="SSF55550">
    <property type="entry name" value="SH2 domain"/>
    <property type="match status" value="1"/>
</dbReference>
<evidence type="ECO:0008006" key="11">
    <source>
        <dbReference type="Google" id="ProtNLM"/>
    </source>
</evidence>
<evidence type="ECO:0000256" key="1">
    <source>
        <dbReference type="ARBA" id="ARBA00004906"/>
    </source>
</evidence>
<dbReference type="EMBL" id="JAINUG010000114">
    <property type="protein sequence ID" value="KAJ8395747.1"/>
    <property type="molecule type" value="Genomic_DNA"/>
</dbReference>
<dbReference type="Pfam" id="PF00017">
    <property type="entry name" value="SH2"/>
    <property type="match status" value="1"/>
</dbReference>
<keyword evidence="2" id="KW-0341">Growth regulation</keyword>
<dbReference type="PANTHER" id="PTHR10155">
    <property type="entry name" value="PHOSPHATIDYLINOSITOL 3-KINASE REGULATORY SUBUNIT"/>
    <property type="match status" value="1"/>
</dbReference>
<keyword evidence="4" id="KW-0833">Ubl conjugation pathway</keyword>
<dbReference type="SMART" id="SM00969">
    <property type="entry name" value="SOCS_box"/>
    <property type="match status" value="1"/>
</dbReference>
<dbReference type="PANTHER" id="PTHR10155:SF7">
    <property type="entry name" value="SUPPRESSOR OF CYTOKINE SIGNALING 2"/>
    <property type="match status" value="1"/>
</dbReference>
<dbReference type="InterPro" id="IPR000980">
    <property type="entry name" value="SH2"/>
</dbReference>
<dbReference type="SMART" id="SM00252">
    <property type="entry name" value="SH2"/>
    <property type="match status" value="1"/>
</dbReference>
<evidence type="ECO:0000259" key="8">
    <source>
        <dbReference type="PROSITE" id="PS50225"/>
    </source>
</evidence>
<dbReference type="SMART" id="SM00253">
    <property type="entry name" value="SOCS"/>
    <property type="match status" value="1"/>
</dbReference>
<sequence>MGHTQCISQIPETNAETQRIQAWRTVPDSLRHHKLRSSDVPMILPNLIPEKSLTPVQLKDQSLELRKGESTEDAPQVERALAHLRESGWYWGPISATQAKQLLSEAQEGTFLLRDSSNPSYLLTLSVKTSLGPTHLRIETSGDTFGFDSLAMARPRLRRFSGAVQLVEHYTLACHQSARPQDQPKLTEGTPDKSLQLKLIRPLHKAAPSLQHLCRITINQHSNNLQDLPLPGRLKAFLQEYPFLL</sequence>
<evidence type="ECO:0000313" key="9">
    <source>
        <dbReference type="EMBL" id="KAJ8395747.1"/>
    </source>
</evidence>
<dbReference type="FunFam" id="1.10.750.20:FF:000002">
    <property type="entry name" value="Suppressor of cytokine signaling 2"/>
    <property type="match status" value="1"/>
</dbReference>
<keyword evidence="10" id="KW-1185">Reference proteome</keyword>
<dbReference type="GO" id="GO:0009968">
    <property type="term" value="P:negative regulation of signal transduction"/>
    <property type="evidence" value="ECO:0007669"/>
    <property type="project" value="UniProtKB-KW"/>
</dbReference>
<evidence type="ECO:0000259" key="7">
    <source>
        <dbReference type="PROSITE" id="PS50001"/>
    </source>
</evidence>
<organism evidence="9 10">
    <name type="scientific">Aldrovandia affinis</name>
    <dbReference type="NCBI Taxonomy" id="143900"/>
    <lineage>
        <taxon>Eukaryota</taxon>
        <taxon>Metazoa</taxon>
        <taxon>Chordata</taxon>
        <taxon>Craniata</taxon>
        <taxon>Vertebrata</taxon>
        <taxon>Euteleostomi</taxon>
        <taxon>Actinopterygii</taxon>
        <taxon>Neopterygii</taxon>
        <taxon>Teleostei</taxon>
        <taxon>Notacanthiformes</taxon>
        <taxon>Halosauridae</taxon>
        <taxon>Aldrovandia</taxon>
    </lineage>
</organism>
<name>A0AAD7S4E5_9TELE</name>
<feature type="domain" description="SOCS box" evidence="8">
    <location>
        <begin position="198"/>
        <end position="244"/>
    </location>
</feature>
<dbReference type="PROSITE" id="PS50001">
    <property type="entry name" value="SH2"/>
    <property type="match status" value="1"/>
</dbReference>
<dbReference type="Gene3D" id="3.30.505.10">
    <property type="entry name" value="SH2 domain"/>
    <property type="match status" value="1"/>
</dbReference>
<dbReference type="PROSITE" id="PS50225">
    <property type="entry name" value="SOCS"/>
    <property type="match status" value="1"/>
</dbReference>
<evidence type="ECO:0000256" key="2">
    <source>
        <dbReference type="ARBA" id="ARBA00022604"/>
    </source>
</evidence>
<dbReference type="SUPFAM" id="SSF158235">
    <property type="entry name" value="SOCS box-like"/>
    <property type="match status" value="1"/>
</dbReference>
<dbReference type="GO" id="GO:0046935">
    <property type="term" value="F:1-phosphatidylinositol-3-kinase regulator activity"/>
    <property type="evidence" value="ECO:0007669"/>
    <property type="project" value="TreeGrafter"/>
</dbReference>
<dbReference type="AlphaFoldDB" id="A0AAD7S4E5"/>
<protein>
    <recommendedName>
        <fullName evidence="11">Suppressor of cytokine signaling 2</fullName>
    </recommendedName>
</protein>
<keyword evidence="3" id="KW-0734">Signal transduction inhibitor</keyword>
<dbReference type="InterPro" id="IPR036860">
    <property type="entry name" value="SH2_dom_sf"/>
</dbReference>
<evidence type="ECO:0000256" key="5">
    <source>
        <dbReference type="ARBA" id="ARBA00022999"/>
    </source>
</evidence>
<dbReference type="GO" id="GO:0046854">
    <property type="term" value="P:phosphatidylinositol phosphate biosynthetic process"/>
    <property type="evidence" value="ECO:0007669"/>
    <property type="project" value="TreeGrafter"/>
</dbReference>